<feature type="transmembrane region" description="Helical" evidence="1">
    <location>
        <begin position="223"/>
        <end position="247"/>
    </location>
</feature>
<dbReference type="AlphaFoldDB" id="A0A179B3H7"/>
<comment type="caution">
    <text evidence="2">The sequence shown here is derived from an EMBL/GenBank/DDBJ whole genome shotgun (WGS) entry which is preliminary data.</text>
</comment>
<keyword evidence="1" id="KW-1133">Transmembrane helix</keyword>
<reference evidence="2 3" key="1">
    <citation type="submission" date="2016-04" db="EMBL/GenBank/DDBJ databases">
        <title>Peptidophaga gingivicola gen. nov., sp. nov., isolated from human subgingival plaque.</title>
        <authorList>
            <person name="Beall C.J."/>
            <person name="Mokrzan E.M."/>
            <person name="Griffen A.L."/>
            <person name="Leys E.J."/>
        </authorList>
    </citation>
    <scope>NUCLEOTIDE SEQUENCE [LARGE SCALE GENOMIC DNA]</scope>
    <source>
        <strain evidence="2 3">BA112</strain>
    </source>
</reference>
<keyword evidence="1" id="KW-0472">Membrane</keyword>
<feature type="transmembrane region" description="Helical" evidence="1">
    <location>
        <begin position="74"/>
        <end position="94"/>
    </location>
</feature>
<dbReference type="STRING" id="1823756.A4H34_02245"/>
<keyword evidence="3" id="KW-1185">Reference proteome</keyword>
<proteinExistence type="predicted"/>
<evidence type="ECO:0000313" key="3">
    <source>
        <dbReference type="Proteomes" id="UP000078368"/>
    </source>
</evidence>
<protein>
    <submittedName>
        <fullName evidence="2">Uncharacterized protein</fullName>
    </submittedName>
</protein>
<keyword evidence="1" id="KW-0812">Transmembrane</keyword>
<name>A0A179B3H7_9ACTO</name>
<feature type="transmembrane region" description="Helical" evidence="1">
    <location>
        <begin position="155"/>
        <end position="173"/>
    </location>
</feature>
<accession>A0A179B3H7</accession>
<feature type="transmembrane region" description="Helical" evidence="1">
    <location>
        <begin position="114"/>
        <end position="143"/>
    </location>
</feature>
<evidence type="ECO:0000256" key="1">
    <source>
        <dbReference type="SAM" id="Phobius"/>
    </source>
</evidence>
<feature type="transmembrane region" description="Helical" evidence="1">
    <location>
        <begin position="22"/>
        <end position="42"/>
    </location>
</feature>
<gene>
    <name evidence="2" type="ORF">A4H34_02245</name>
</gene>
<dbReference type="EMBL" id="LVZK01000001">
    <property type="protein sequence ID" value="OAP86020.1"/>
    <property type="molecule type" value="Genomic_DNA"/>
</dbReference>
<dbReference type="Proteomes" id="UP000078368">
    <property type="component" value="Unassembled WGS sequence"/>
</dbReference>
<sequence>MTGFSILCKHELYAVWRTWHRYVLPTVLCLFGVTSVVLSRFAPDIVGSMMGDAVRKAMPEPNWHEAYNQWTKNLAQTVMFVVIFTGAGATSSLVSSGRAQLLAVRPVSRASQPLAALVARIAVLASASVAGMAVVWAATFGFYRKAPVAPLAEATATWFACACFFLAVTVAMSSLTGSTLAAAGIGVGSLLLTMIGSAFEPIAENSPAGLLTLPSSFAEGKTVGAAAIAVPFATSLALMVLVVVLGAKSFARREL</sequence>
<evidence type="ECO:0000313" key="2">
    <source>
        <dbReference type="EMBL" id="OAP86020.1"/>
    </source>
</evidence>
<organism evidence="2 3">
    <name type="scientific">Peptidiphaga gingivicola</name>
    <dbReference type="NCBI Taxonomy" id="2741497"/>
    <lineage>
        <taxon>Bacteria</taxon>
        <taxon>Bacillati</taxon>
        <taxon>Actinomycetota</taxon>
        <taxon>Actinomycetes</taxon>
        <taxon>Actinomycetales</taxon>
        <taxon>Actinomycetaceae</taxon>
        <taxon>Peptidiphaga</taxon>
    </lineage>
</organism>
<feature type="transmembrane region" description="Helical" evidence="1">
    <location>
        <begin position="180"/>
        <end position="203"/>
    </location>
</feature>